<proteinExistence type="predicted"/>
<organism evidence="2 3">
    <name type="scientific">Araneus ventricosus</name>
    <name type="common">Orbweaver spider</name>
    <name type="synonym">Epeira ventricosa</name>
    <dbReference type="NCBI Taxonomy" id="182803"/>
    <lineage>
        <taxon>Eukaryota</taxon>
        <taxon>Metazoa</taxon>
        <taxon>Ecdysozoa</taxon>
        <taxon>Arthropoda</taxon>
        <taxon>Chelicerata</taxon>
        <taxon>Arachnida</taxon>
        <taxon>Araneae</taxon>
        <taxon>Araneomorphae</taxon>
        <taxon>Entelegynae</taxon>
        <taxon>Araneoidea</taxon>
        <taxon>Araneidae</taxon>
        <taxon>Araneus</taxon>
    </lineage>
</organism>
<reference evidence="2 3" key="1">
    <citation type="journal article" date="2019" name="Sci. Rep.">
        <title>Orb-weaving spider Araneus ventricosus genome elucidates the spidroin gene catalogue.</title>
        <authorList>
            <person name="Kono N."/>
            <person name="Nakamura H."/>
            <person name="Ohtoshi R."/>
            <person name="Moran D.A.P."/>
            <person name="Shinohara A."/>
            <person name="Yoshida Y."/>
            <person name="Fujiwara M."/>
            <person name="Mori M."/>
            <person name="Tomita M."/>
            <person name="Arakawa K."/>
        </authorList>
    </citation>
    <scope>NUCLEOTIDE SEQUENCE [LARGE SCALE GENOMIC DNA]</scope>
</reference>
<evidence type="ECO:0000313" key="3">
    <source>
        <dbReference type="Proteomes" id="UP000499080"/>
    </source>
</evidence>
<keyword evidence="3" id="KW-1185">Reference proteome</keyword>
<feature type="region of interest" description="Disordered" evidence="1">
    <location>
        <begin position="1"/>
        <end position="47"/>
    </location>
</feature>
<comment type="caution">
    <text evidence="2">The sequence shown here is derived from an EMBL/GenBank/DDBJ whole genome shotgun (WGS) entry which is preliminary data.</text>
</comment>
<accession>A0A4Y2N8G2</accession>
<sequence>MESEMATFPKPSSLSGHSHVSPRTATKGLRILKRGPITSTSYRRPSPHAAVPAIIVEKTSYTEPTLRCTVLKQHEGTDLVILNRGQITRTTPELASRLQTSAPHQRKDAWSLTYDLMCKRPHTRRISSEIGFRTWNPHPRSRDLYHQATTACPGFGCTATIGHWSST</sequence>
<gene>
    <name evidence="2" type="ORF">AVEN_157061_1</name>
</gene>
<evidence type="ECO:0000256" key="1">
    <source>
        <dbReference type="SAM" id="MobiDB-lite"/>
    </source>
</evidence>
<dbReference type="AlphaFoldDB" id="A0A4Y2N8G2"/>
<name>A0A4Y2N8G2_ARAVE</name>
<protein>
    <submittedName>
        <fullName evidence="2">Uncharacterized protein</fullName>
    </submittedName>
</protein>
<feature type="compositionally biased region" description="Polar residues" evidence="1">
    <location>
        <begin position="10"/>
        <end position="24"/>
    </location>
</feature>
<dbReference type="EMBL" id="BGPR01008714">
    <property type="protein sequence ID" value="GBN35561.1"/>
    <property type="molecule type" value="Genomic_DNA"/>
</dbReference>
<evidence type="ECO:0000313" key="2">
    <source>
        <dbReference type="EMBL" id="GBN35561.1"/>
    </source>
</evidence>
<dbReference type="Proteomes" id="UP000499080">
    <property type="component" value="Unassembled WGS sequence"/>
</dbReference>